<dbReference type="HAMAP" id="MF_00652">
    <property type="entry name" value="UPF0246"/>
    <property type="match status" value="1"/>
</dbReference>
<dbReference type="EMBL" id="VUMB01000027">
    <property type="protein sequence ID" value="MSS41172.1"/>
    <property type="molecule type" value="Genomic_DNA"/>
</dbReference>
<dbReference type="GO" id="GO:0033194">
    <property type="term" value="P:response to hydroperoxide"/>
    <property type="evidence" value="ECO:0007669"/>
    <property type="project" value="TreeGrafter"/>
</dbReference>
<dbReference type="GO" id="GO:0005829">
    <property type="term" value="C:cytosol"/>
    <property type="evidence" value="ECO:0007669"/>
    <property type="project" value="TreeGrafter"/>
</dbReference>
<comment type="similarity">
    <text evidence="1">Belongs to the UPF0246 family.</text>
</comment>
<dbReference type="PANTHER" id="PTHR30283:SF4">
    <property type="entry name" value="PEROXIDE STRESS RESISTANCE PROTEIN YAAA"/>
    <property type="match status" value="1"/>
</dbReference>
<comment type="caution">
    <text evidence="2">The sequence shown here is derived from an EMBL/GenBank/DDBJ whole genome shotgun (WGS) entry which is preliminary data.</text>
</comment>
<dbReference type="AlphaFoldDB" id="A0A844F4F6"/>
<proteinExistence type="inferred from homology"/>
<accession>A0A844F4F6</accession>
<dbReference type="PANTHER" id="PTHR30283">
    <property type="entry name" value="PEROXIDE STRESS RESPONSE PROTEIN YAAA"/>
    <property type="match status" value="1"/>
</dbReference>
<dbReference type="Proteomes" id="UP000462363">
    <property type="component" value="Unassembled WGS sequence"/>
</dbReference>
<organism evidence="2 3">
    <name type="scientific">Clostridium scindens (strain JCM 10418 / VPI 12708)</name>
    <dbReference type="NCBI Taxonomy" id="29347"/>
    <lineage>
        <taxon>Bacteria</taxon>
        <taxon>Bacillati</taxon>
        <taxon>Bacillota</taxon>
        <taxon>Clostridia</taxon>
        <taxon>Lachnospirales</taxon>
        <taxon>Lachnospiraceae</taxon>
    </lineage>
</organism>
<dbReference type="NCBIfam" id="NF002543">
    <property type="entry name" value="PRK02101.1-4"/>
    <property type="match status" value="1"/>
</dbReference>
<gene>
    <name evidence="2" type="primary">yaaA</name>
    <name evidence="2" type="ORF">FYJ37_12620</name>
</gene>
<evidence type="ECO:0000313" key="2">
    <source>
        <dbReference type="EMBL" id="MSS41172.1"/>
    </source>
</evidence>
<evidence type="ECO:0000256" key="1">
    <source>
        <dbReference type="HAMAP-Rule" id="MF_00652"/>
    </source>
</evidence>
<dbReference type="Pfam" id="PF03883">
    <property type="entry name" value="H2O2_YaaD"/>
    <property type="match status" value="1"/>
</dbReference>
<reference evidence="2 3" key="1">
    <citation type="submission" date="2019-08" db="EMBL/GenBank/DDBJ databases">
        <title>In-depth cultivation of the pig gut microbiome towards novel bacterial diversity and tailored functional studies.</title>
        <authorList>
            <person name="Wylensek D."/>
            <person name="Hitch T.C.A."/>
            <person name="Clavel T."/>
        </authorList>
    </citation>
    <scope>NUCLEOTIDE SEQUENCE [LARGE SCALE GENOMIC DNA]</scope>
    <source>
        <strain evidence="2 3">BL-389-WT-3D</strain>
    </source>
</reference>
<evidence type="ECO:0000313" key="3">
    <source>
        <dbReference type="Proteomes" id="UP000462363"/>
    </source>
</evidence>
<protein>
    <recommendedName>
        <fullName evidence="1">UPF0246 protein FYJ37_12620</fullName>
    </recommendedName>
</protein>
<dbReference type="RefSeq" id="WP_154322033.1">
    <property type="nucleotide sequence ID" value="NZ_CAMBVY010000010.1"/>
</dbReference>
<name>A0A844F4F6_CLOSV</name>
<sequence>MLIIISPAKKMNVNTDVFPCQELPAFLDKTQELLEYMQSLDYGQCKTIWKCNDKIAELNYRRFSKMDLEKSLTPAILSYEGIQYQYMAPAVMEEEAFAYLQEHLRILSGFYGILKPFDGVVPYRLEMQAKMGNHRQRPSLGSLYEFWGSALADALFEEDQFILNLASKEYSKCISRYLRQDIRFITCVFAEVIGDKVVEKGTLAKMARGEMVRYLAKNQVEDMEGIKGFNRLGYHFSQEYSDVDTLVFILKQDRDAEAH</sequence>
<dbReference type="InterPro" id="IPR005583">
    <property type="entry name" value="YaaA"/>
</dbReference>